<dbReference type="Gene3D" id="3.40.50.10490">
    <property type="entry name" value="Glucose-6-phosphate isomerase like protein, domain 1"/>
    <property type="match status" value="1"/>
</dbReference>
<keyword evidence="3" id="KW-0804">Transcription</keyword>
<dbReference type="SUPFAM" id="SSF46689">
    <property type="entry name" value="Homeodomain-like"/>
    <property type="match status" value="1"/>
</dbReference>
<protein>
    <recommendedName>
        <fullName evidence="8">Transcriptional regulator, RpiR family</fullName>
    </recommendedName>
</protein>
<dbReference type="Pfam" id="PF01380">
    <property type="entry name" value="SIS"/>
    <property type="match status" value="1"/>
</dbReference>
<keyword evidence="7" id="KW-1185">Reference proteome</keyword>
<dbReference type="RefSeq" id="WP_023050113.1">
    <property type="nucleotide sequence ID" value="NZ_CP173065.2"/>
</dbReference>
<dbReference type="EMBL" id="AXZF01000019">
    <property type="protein sequence ID" value="ERT69538.1"/>
    <property type="molecule type" value="Genomic_DNA"/>
</dbReference>
<evidence type="ECO:0000313" key="7">
    <source>
        <dbReference type="Proteomes" id="UP000017081"/>
    </source>
</evidence>
<evidence type="ECO:0000256" key="2">
    <source>
        <dbReference type="ARBA" id="ARBA00023125"/>
    </source>
</evidence>
<dbReference type="GO" id="GO:0003677">
    <property type="term" value="F:DNA binding"/>
    <property type="evidence" value="ECO:0007669"/>
    <property type="project" value="UniProtKB-KW"/>
</dbReference>
<dbReference type="CDD" id="cd05013">
    <property type="entry name" value="SIS_RpiR"/>
    <property type="match status" value="1"/>
</dbReference>
<comment type="caution">
    <text evidence="6">The sequence shown here is derived from an EMBL/GenBank/DDBJ whole genome shotgun (WGS) entry which is preliminary data.</text>
</comment>
<dbReference type="InterPro" id="IPR035472">
    <property type="entry name" value="RpiR-like_SIS"/>
</dbReference>
<dbReference type="InterPro" id="IPR046348">
    <property type="entry name" value="SIS_dom_sf"/>
</dbReference>
<dbReference type="STRING" id="1319815.HMPREF0202_00566"/>
<keyword evidence="1" id="KW-0805">Transcription regulation</keyword>
<organism evidence="6 7">
    <name type="scientific">Cetobacterium somerae ATCC BAA-474</name>
    <dbReference type="NCBI Taxonomy" id="1319815"/>
    <lineage>
        <taxon>Bacteria</taxon>
        <taxon>Fusobacteriati</taxon>
        <taxon>Fusobacteriota</taxon>
        <taxon>Fusobacteriia</taxon>
        <taxon>Fusobacteriales</taxon>
        <taxon>Fusobacteriaceae</taxon>
        <taxon>Cetobacterium</taxon>
    </lineage>
</organism>
<dbReference type="GO" id="GO:0003700">
    <property type="term" value="F:DNA-binding transcription factor activity"/>
    <property type="evidence" value="ECO:0007669"/>
    <property type="project" value="InterPro"/>
</dbReference>
<keyword evidence="2" id="KW-0238">DNA-binding</keyword>
<dbReference type="PROSITE" id="PS51464">
    <property type="entry name" value="SIS"/>
    <property type="match status" value="1"/>
</dbReference>
<feature type="domain" description="SIS" evidence="5">
    <location>
        <begin position="124"/>
        <end position="264"/>
    </location>
</feature>
<evidence type="ECO:0000259" key="4">
    <source>
        <dbReference type="PROSITE" id="PS51071"/>
    </source>
</evidence>
<dbReference type="PANTHER" id="PTHR30514:SF1">
    <property type="entry name" value="HTH-TYPE TRANSCRIPTIONAL REGULATOR HEXR-RELATED"/>
    <property type="match status" value="1"/>
</dbReference>
<dbReference type="eggNOG" id="COG1737">
    <property type="taxonomic scope" value="Bacteria"/>
</dbReference>
<gene>
    <name evidence="6" type="ORF">HMPREF0202_00566</name>
</gene>
<dbReference type="GO" id="GO:1901135">
    <property type="term" value="P:carbohydrate derivative metabolic process"/>
    <property type="evidence" value="ECO:0007669"/>
    <property type="project" value="InterPro"/>
</dbReference>
<dbReference type="Gene3D" id="1.10.10.10">
    <property type="entry name" value="Winged helix-like DNA-binding domain superfamily/Winged helix DNA-binding domain"/>
    <property type="match status" value="1"/>
</dbReference>
<dbReference type="Proteomes" id="UP000017081">
    <property type="component" value="Unassembled WGS sequence"/>
</dbReference>
<dbReference type="SUPFAM" id="SSF53697">
    <property type="entry name" value="SIS domain"/>
    <property type="match status" value="1"/>
</dbReference>
<dbReference type="Pfam" id="PF01418">
    <property type="entry name" value="HTH_6"/>
    <property type="match status" value="1"/>
</dbReference>
<evidence type="ECO:0000256" key="3">
    <source>
        <dbReference type="ARBA" id="ARBA00023163"/>
    </source>
</evidence>
<dbReference type="InterPro" id="IPR000281">
    <property type="entry name" value="HTH_RpiR"/>
</dbReference>
<dbReference type="InterPro" id="IPR001347">
    <property type="entry name" value="SIS_dom"/>
</dbReference>
<sequence length="282" mass="31800">MIENIIKSMKNNLSESEKIIATYIVKNKNVIGEITSTELAKKIGVSQSSIIKFIKKIGFSGYIAFKLQLERDLENKKSSSKNKIHSDIDLEDSLEEVTKKTLAETIEALNSTVGVIDYKNFETIIEKIRESGRILIIGAGMSSIVARDLELKLMKIKIDTVHYDSKQMQLMKLSTMNEKDLVIAISHRGETQEVLDVVKIAKDMKICVVSITSIGKNSLSSLSDYNIGVVSKESILRSSAISSRMAQMIILDSIFLRLMQKDYRKVKKYIEKSKKIVGWVEK</sequence>
<dbReference type="InterPro" id="IPR036388">
    <property type="entry name" value="WH-like_DNA-bd_sf"/>
</dbReference>
<proteinExistence type="predicted"/>
<evidence type="ECO:0008006" key="8">
    <source>
        <dbReference type="Google" id="ProtNLM"/>
    </source>
</evidence>
<name>U7VFD4_9FUSO</name>
<dbReference type="PANTHER" id="PTHR30514">
    <property type="entry name" value="GLUCOKINASE"/>
    <property type="match status" value="1"/>
</dbReference>
<evidence type="ECO:0000313" key="6">
    <source>
        <dbReference type="EMBL" id="ERT69538.1"/>
    </source>
</evidence>
<feature type="domain" description="HTH rpiR-type" evidence="4">
    <location>
        <begin position="1"/>
        <end position="76"/>
    </location>
</feature>
<evidence type="ECO:0000259" key="5">
    <source>
        <dbReference type="PROSITE" id="PS51464"/>
    </source>
</evidence>
<dbReference type="GO" id="GO:0097367">
    <property type="term" value="F:carbohydrate derivative binding"/>
    <property type="evidence" value="ECO:0007669"/>
    <property type="project" value="InterPro"/>
</dbReference>
<dbReference type="InterPro" id="IPR009057">
    <property type="entry name" value="Homeodomain-like_sf"/>
</dbReference>
<dbReference type="AlphaFoldDB" id="U7VFD4"/>
<dbReference type="PROSITE" id="PS51071">
    <property type="entry name" value="HTH_RPIR"/>
    <property type="match status" value="1"/>
</dbReference>
<accession>U7VFD4</accession>
<evidence type="ECO:0000256" key="1">
    <source>
        <dbReference type="ARBA" id="ARBA00023015"/>
    </source>
</evidence>
<reference evidence="6 7" key="1">
    <citation type="submission" date="2013-08" db="EMBL/GenBank/DDBJ databases">
        <authorList>
            <person name="Weinstock G."/>
            <person name="Sodergren E."/>
            <person name="Wylie T."/>
            <person name="Fulton L."/>
            <person name="Fulton R."/>
            <person name="Fronick C."/>
            <person name="O'Laughlin M."/>
            <person name="Godfrey J."/>
            <person name="Miner T."/>
            <person name="Herter B."/>
            <person name="Appelbaum E."/>
            <person name="Cordes M."/>
            <person name="Lek S."/>
            <person name="Wollam A."/>
            <person name="Pepin K.H."/>
            <person name="Palsikar V.B."/>
            <person name="Mitreva M."/>
            <person name="Wilson R.K."/>
        </authorList>
    </citation>
    <scope>NUCLEOTIDE SEQUENCE [LARGE SCALE GENOMIC DNA]</scope>
    <source>
        <strain evidence="6 7">ATCC BAA-474</strain>
    </source>
</reference>
<dbReference type="HOGENOM" id="CLU_055769_0_2_0"/>
<dbReference type="PATRIC" id="fig|1319815.3.peg.542"/>
<dbReference type="InterPro" id="IPR047640">
    <property type="entry name" value="RpiR-like"/>
</dbReference>